<dbReference type="Gene3D" id="3.30.2310.20">
    <property type="entry name" value="RelE-like"/>
    <property type="match status" value="1"/>
</dbReference>
<evidence type="ECO:0000313" key="3">
    <source>
        <dbReference type="Proteomes" id="UP000032452"/>
    </source>
</evidence>
<dbReference type="PATRIC" id="fig|1618023.3.peg.1571"/>
<keyword evidence="3" id="KW-1185">Reference proteome</keyword>
<dbReference type="InterPro" id="IPR035093">
    <property type="entry name" value="RelE/ParE_toxin_dom_sf"/>
</dbReference>
<evidence type="ECO:0000259" key="1">
    <source>
        <dbReference type="Pfam" id="PF24732"/>
    </source>
</evidence>
<accession>A0A0D8ZYL2</accession>
<dbReference type="EMBL" id="JYON01000001">
    <property type="protein sequence ID" value="KJH73497.1"/>
    <property type="molecule type" value="Genomic_DNA"/>
</dbReference>
<gene>
    <name evidence="2" type="ORF">UH38_01645</name>
</gene>
<dbReference type="Proteomes" id="UP000032452">
    <property type="component" value="Unassembled WGS sequence"/>
</dbReference>
<dbReference type="STRING" id="1618023.UH38_01645"/>
<dbReference type="AlphaFoldDB" id="A0A0D8ZYL2"/>
<protein>
    <recommendedName>
        <fullName evidence="1">ParE-like toxin domain-containing protein</fullName>
    </recommendedName>
</protein>
<name>A0A0D8ZYL2_9CYAN</name>
<reference evidence="2 3" key="1">
    <citation type="submission" date="2015-02" db="EMBL/GenBank/DDBJ databases">
        <title>Draft genome of a novel marine cyanobacterium (Chroococcales) isolated from South Atlantic Ocean.</title>
        <authorList>
            <person name="Rigonato J."/>
            <person name="Alvarenga D.O."/>
            <person name="Branco L.H."/>
            <person name="Varani A.M."/>
            <person name="Brandini F.P."/>
            <person name="Fiore M.F."/>
        </authorList>
    </citation>
    <scope>NUCLEOTIDE SEQUENCE [LARGE SCALE GENOMIC DNA]</scope>
    <source>
        <strain evidence="2 3">CENA595</strain>
    </source>
</reference>
<evidence type="ECO:0000313" key="2">
    <source>
        <dbReference type="EMBL" id="KJH73497.1"/>
    </source>
</evidence>
<dbReference type="SUPFAM" id="SSF143011">
    <property type="entry name" value="RelE-like"/>
    <property type="match status" value="1"/>
</dbReference>
<feature type="domain" description="ParE-like toxin" evidence="1">
    <location>
        <begin position="19"/>
        <end position="84"/>
    </location>
</feature>
<comment type="caution">
    <text evidence="2">The sequence shown here is derived from an EMBL/GenBank/DDBJ whole genome shotgun (WGS) entry which is preliminary data.</text>
</comment>
<proteinExistence type="predicted"/>
<organism evidence="2 3">
    <name type="scientific">Aliterella atlantica CENA595</name>
    <dbReference type="NCBI Taxonomy" id="1618023"/>
    <lineage>
        <taxon>Bacteria</taxon>
        <taxon>Bacillati</taxon>
        <taxon>Cyanobacteriota</taxon>
        <taxon>Cyanophyceae</taxon>
        <taxon>Chroococcidiopsidales</taxon>
        <taxon>Aliterellaceae</taxon>
        <taxon>Aliterella</taxon>
    </lineage>
</organism>
<dbReference type="RefSeq" id="WP_045052846.1">
    <property type="nucleotide sequence ID" value="NZ_CAWMDP010000017.1"/>
</dbReference>
<sequence>MKSELTEEFIEYFAQLPERVQKAARKNYKLWQQNPLHPSLEFKKLNTKQPIYSVRAGIGWRAVAVMKNPDTIVWFWIGSHSNYDRLLRNL</sequence>
<dbReference type="InterPro" id="IPR056925">
    <property type="entry name" value="ParE-like"/>
</dbReference>
<dbReference type="OrthoDB" id="129742at2"/>
<dbReference type="Pfam" id="PF24732">
    <property type="entry name" value="ParE_like"/>
    <property type="match status" value="1"/>
</dbReference>